<dbReference type="Gene3D" id="3.30.200.270">
    <property type="match status" value="1"/>
</dbReference>
<comment type="caution">
    <text evidence="2">The sequence shown here is derived from an EMBL/GenBank/DDBJ whole genome shotgun (WGS) entry which is preliminary data.</text>
</comment>
<dbReference type="InterPro" id="IPR033786">
    <property type="entry name" value="TTHB210-like"/>
</dbReference>
<dbReference type="Proteomes" id="UP000554144">
    <property type="component" value="Unassembled WGS sequence"/>
</dbReference>
<gene>
    <name evidence="2" type="ORF">H0A62_06160</name>
</gene>
<protein>
    <submittedName>
        <fullName evidence="2">Uncharacterized protein</fullName>
    </submittedName>
</protein>
<reference evidence="2 3" key="1">
    <citation type="submission" date="2020-07" db="EMBL/GenBank/DDBJ databases">
        <title>Taxonomic revisions and descriptions of new bacterial species based on genomic comparisons in the high-G+C-content subgroup of the family Alcaligenaceae.</title>
        <authorList>
            <person name="Szabo A."/>
            <person name="Felfoldi T."/>
        </authorList>
    </citation>
    <scope>NUCLEOTIDE SEQUENCE [LARGE SCALE GENOMIC DNA]</scope>
    <source>
        <strain evidence="2 3">DSM 25667</strain>
    </source>
</reference>
<evidence type="ECO:0000313" key="3">
    <source>
        <dbReference type="Proteomes" id="UP000554144"/>
    </source>
</evidence>
<feature type="chain" id="PRO_5032839138" evidence="1">
    <location>
        <begin position="24"/>
        <end position="144"/>
    </location>
</feature>
<dbReference type="EMBL" id="JACCEV010000001">
    <property type="protein sequence ID" value="NYT85182.1"/>
    <property type="molecule type" value="Genomic_DNA"/>
</dbReference>
<dbReference type="AlphaFoldDB" id="A0A853GYJ5"/>
<evidence type="ECO:0000256" key="1">
    <source>
        <dbReference type="SAM" id="SignalP"/>
    </source>
</evidence>
<feature type="signal peptide" evidence="1">
    <location>
        <begin position="1"/>
        <end position="23"/>
    </location>
</feature>
<keyword evidence="3" id="KW-1185">Reference proteome</keyword>
<proteinExistence type="predicted"/>
<keyword evidence="1" id="KW-0732">Signal</keyword>
<dbReference type="RefSeq" id="WP_167667200.1">
    <property type="nucleotide sequence ID" value="NZ_JACCEV010000001.1"/>
</dbReference>
<sequence>MFKTLLCAAATAAFALSPIGANAHDAGTNALLKAPPATPYKAVSSLVKLPDFLPGIGQLYVDPKTLPAGPFLAYDHDGKLVSTIYMIPLSLMKADMNLDNLGAAGAPVDHVDVVYNAGHPGVEEPHVHVVLWHVAADQEARVAK</sequence>
<dbReference type="CDD" id="cd11669">
    <property type="entry name" value="TTHB210-like"/>
    <property type="match status" value="1"/>
</dbReference>
<evidence type="ECO:0000313" key="2">
    <source>
        <dbReference type="EMBL" id="NYT85182.1"/>
    </source>
</evidence>
<name>A0A853GYJ5_9BURK</name>
<organism evidence="2 3">
    <name type="scientific">Pollutimonas harenae</name>
    <dbReference type="NCBI Taxonomy" id="657015"/>
    <lineage>
        <taxon>Bacteria</taxon>
        <taxon>Pseudomonadati</taxon>
        <taxon>Pseudomonadota</taxon>
        <taxon>Betaproteobacteria</taxon>
        <taxon>Burkholderiales</taxon>
        <taxon>Alcaligenaceae</taxon>
        <taxon>Pollutimonas</taxon>
    </lineage>
</organism>
<accession>A0A853GYJ5</accession>